<evidence type="ECO:0000256" key="8">
    <source>
        <dbReference type="ARBA" id="ARBA00023014"/>
    </source>
</evidence>
<dbReference type="InterPro" id="IPR011766">
    <property type="entry name" value="TPP_enzyme_TPP-bd"/>
</dbReference>
<dbReference type="EMBL" id="MGFH01000206">
    <property type="protein sequence ID" value="OGM02584.1"/>
    <property type="molecule type" value="Genomic_DNA"/>
</dbReference>
<dbReference type="GO" id="GO:0016625">
    <property type="term" value="F:oxidoreductase activity, acting on the aldehyde or oxo group of donors, iron-sulfur protein as acceptor"/>
    <property type="evidence" value="ECO:0007669"/>
    <property type="project" value="UniProtKB-ARBA"/>
</dbReference>
<dbReference type="PANTHER" id="PTHR48084:SF4">
    <property type="entry name" value="2-OXOGLUTARATE OXIDOREDUCTASE SUBUNIT KORB"/>
    <property type="match status" value="1"/>
</dbReference>
<comment type="cofactor">
    <cofactor evidence="3">
        <name>[4Fe-4S] cluster</name>
        <dbReference type="ChEBI" id="CHEBI:49883"/>
    </cofactor>
</comment>
<keyword evidence="7" id="KW-0408">Iron</keyword>
<evidence type="ECO:0000313" key="12">
    <source>
        <dbReference type="EMBL" id="OGM02584.1"/>
    </source>
</evidence>
<dbReference type="Pfam" id="PF12367">
    <property type="entry name" value="PFO_beta_C"/>
    <property type="match status" value="1"/>
</dbReference>
<dbReference type="STRING" id="1817813.A2008_09465"/>
<evidence type="ECO:0008006" key="14">
    <source>
        <dbReference type="Google" id="ProtNLM"/>
    </source>
</evidence>
<dbReference type="InterPro" id="IPR011896">
    <property type="entry name" value="OFOB"/>
</dbReference>
<gene>
    <name evidence="12" type="ORF">A2008_09465</name>
</gene>
<proteinExistence type="predicted"/>
<dbReference type="SUPFAM" id="SSF52518">
    <property type="entry name" value="Thiamin diphosphate-binding fold (THDP-binding)"/>
    <property type="match status" value="1"/>
</dbReference>
<dbReference type="NCBIfam" id="TIGR02177">
    <property type="entry name" value="PorB_KorB"/>
    <property type="match status" value="1"/>
</dbReference>
<dbReference type="Pfam" id="PF02775">
    <property type="entry name" value="TPP_enzyme_C"/>
    <property type="match status" value="1"/>
</dbReference>
<dbReference type="GO" id="GO:0045333">
    <property type="term" value="P:cellular respiration"/>
    <property type="evidence" value="ECO:0007669"/>
    <property type="project" value="UniProtKB-ARBA"/>
</dbReference>
<keyword evidence="9" id="KW-0786">Thiamine pyrophosphate</keyword>
<evidence type="ECO:0000259" key="10">
    <source>
        <dbReference type="Pfam" id="PF02775"/>
    </source>
</evidence>
<dbReference type="InterPro" id="IPR029061">
    <property type="entry name" value="THDP-binding"/>
</dbReference>
<evidence type="ECO:0000256" key="6">
    <source>
        <dbReference type="ARBA" id="ARBA00023002"/>
    </source>
</evidence>
<evidence type="ECO:0000256" key="5">
    <source>
        <dbReference type="ARBA" id="ARBA00022842"/>
    </source>
</evidence>
<feature type="domain" description="Pyruvate ferredoxin oxidoreductase beta subunit C-terminal" evidence="11">
    <location>
        <begin position="211"/>
        <end position="273"/>
    </location>
</feature>
<keyword evidence="8" id="KW-0411">Iron-sulfur</keyword>
<reference evidence="12 13" key="1">
    <citation type="journal article" date="2016" name="Nat. Commun.">
        <title>Thousands of microbial genomes shed light on interconnected biogeochemical processes in an aquifer system.</title>
        <authorList>
            <person name="Anantharaman K."/>
            <person name="Brown C.T."/>
            <person name="Hug L.A."/>
            <person name="Sharon I."/>
            <person name="Castelle C.J."/>
            <person name="Probst A.J."/>
            <person name="Thomas B.C."/>
            <person name="Singh A."/>
            <person name="Wilkins M.J."/>
            <person name="Karaoz U."/>
            <person name="Brodie E.L."/>
            <person name="Williams K.H."/>
            <person name="Hubbard S.S."/>
            <person name="Banfield J.F."/>
        </authorList>
    </citation>
    <scope>NUCLEOTIDE SEQUENCE [LARGE SCALE GENOMIC DNA]</scope>
</reference>
<dbReference type="InterPro" id="IPR051457">
    <property type="entry name" value="2-oxoacid:Fd_oxidoreductase"/>
</dbReference>
<evidence type="ECO:0000256" key="9">
    <source>
        <dbReference type="ARBA" id="ARBA00023052"/>
    </source>
</evidence>
<evidence type="ECO:0000256" key="7">
    <source>
        <dbReference type="ARBA" id="ARBA00023004"/>
    </source>
</evidence>
<evidence type="ECO:0000256" key="2">
    <source>
        <dbReference type="ARBA" id="ARBA00001964"/>
    </source>
</evidence>
<keyword evidence="6" id="KW-0560">Oxidoreductase</keyword>
<keyword evidence="4" id="KW-0479">Metal-binding</keyword>
<dbReference type="GO" id="GO:0030976">
    <property type="term" value="F:thiamine pyrophosphate binding"/>
    <property type="evidence" value="ECO:0007669"/>
    <property type="project" value="InterPro"/>
</dbReference>
<evidence type="ECO:0000256" key="3">
    <source>
        <dbReference type="ARBA" id="ARBA00001966"/>
    </source>
</evidence>
<name>A0A1F7WIC2_9BACT</name>
<comment type="caution">
    <text evidence="12">The sequence shown here is derived from an EMBL/GenBank/DDBJ whole genome shotgun (WGS) entry which is preliminary data.</text>
</comment>
<evidence type="ECO:0000259" key="11">
    <source>
        <dbReference type="Pfam" id="PF12367"/>
    </source>
</evidence>
<comment type="cofactor">
    <cofactor evidence="2">
        <name>thiamine diphosphate</name>
        <dbReference type="ChEBI" id="CHEBI:58937"/>
    </cofactor>
</comment>
<sequence length="295" mass="32082">MNTNAQAGACEKKYSVTDYKSGLKPIWCAGCGDYGVVNALYRALDELQLEPEKVALISGIGCSSRIPGYVSTYGFNTVHGRAIPIASGVKMASPETTVIIAGGDGDGFAIGGGHMPHVARRNTNMTYIVMDNQIYGLTKGQLSPTSEMELKTTTTPYGSIDTPLNIVSLALSYHVSFIARGFAGDITQLARLIKLGVEHNGFSLIHVVSPCVTYRGMEYFRMMKEKCVPLPDTFYDPTDKVEAFKVAENTKTFYTGVIFKETRATFNDNVGNISGKVCGDKKYSVDDILNQYLAQ</sequence>
<dbReference type="InterPro" id="IPR032686">
    <property type="entry name" value="PFO_beta_C"/>
</dbReference>
<dbReference type="GO" id="GO:0051536">
    <property type="term" value="F:iron-sulfur cluster binding"/>
    <property type="evidence" value="ECO:0007669"/>
    <property type="project" value="UniProtKB-KW"/>
</dbReference>
<dbReference type="AlphaFoldDB" id="A0A1F7WIC2"/>
<organism evidence="12 13">
    <name type="scientific">Candidatus Wallbacteria bacterium GWC2_49_35</name>
    <dbReference type="NCBI Taxonomy" id="1817813"/>
    <lineage>
        <taxon>Bacteria</taxon>
        <taxon>Candidatus Walliibacteriota</taxon>
    </lineage>
</organism>
<accession>A0A1F7WIC2</accession>
<evidence type="ECO:0000256" key="4">
    <source>
        <dbReference type="ARBA" id="ARBA00022723"/>
    </source>
</evidence>
<dbReference type="Proteomes" id="UP000178735">
    <property type="component" value="Unassembled WGS sequence"/>
</dbReference>
<comment type="cofactor">
    <cofactor evidence="1">
        <name>Mg(2+)</name>
        <dbReference type="ChEBI" id="CHEBI:18420"/>
    </cofactor>
</comment>
<protein>
    <recommendedName>
        <fullName evidence="14">2-oxoacid ferredoxin oxidoreductase</fullName>
    </recommendedName>
</protein>
<dbReference type="Gene3D" id="3.40.50.970">
    <property type="match status" value="1"/>
</dbReference>
<keyword evidence="5" id="KW-0460">Magnesium</keyword>
<dbReference type="GO" id="GO:0046872">
    <property type="term" value="F:metal ion binding"/>
    <property type="evidence" value="ECO:0007669"/>
    <property type="project" value="UniProtKB-KW"/>
</dbReference>
<dbReference type="PANTHER" id="PTHR48084">
    <property type="entry name" value="2-OXOGLUTARATE OXIDOREDUCTASE SUBUNIT KORB-RELATED"/>
    <property type="match status" value="1"/>
</dbReference>
<evidence type="ECO:0000313" key="13">
    <source>
        <dbReference type="Proteomes" id="UP000178735"/>
    </source>
</evidence>
<feature type="domain" description="Thiamine pyrophosphate enzyme TPP-binding" evidence="10">
    <location>
        <begin position="60"/>
        <end position="207"/>
    </location>
</feature>
<evidence type="ECO:0000256" key="1">
    <source>
        <dbReference type="ARBA" id="ARBA00001946"/>
    </source>
</evidence>
<dbReference type="CDD" id="cd03375">
    <property type="entry name" value="TPP_OGFOR"/>
    <property type="match status" value="1"/>
</dbReference>